<dbReference type="RefSeq" id="XP_028143982.1">
    <property type="nucleotide sequence ID" value="XM_028288181.1"/>
</dbReference>
<proteinExistence type="inferred from homology"/>
<evidence type="ECO:0000259" key="7">
    <source>
        <dbReference type="Pfam" id="PF04042"/>
    </source>
</evidence>
<evidence type="ECO:0000256" key="4">
    <source>
        <dbReference type="ARBA" id="ARBA00023125"/>
    </source>
</evidence>
<protein>
    <recommendedName>
        <fullName evidence="6">DNA polymerase II subunit 2</fullName>
    </recommendedName>
</protein>
<dbReference type="GO" id="GO:0006261">
    <property type="term" value="P:DNA-templated DNA replication"/>
    <property type="evidence" value="ECO:0007669"/>
    <property type="project" value="InterPro"/>
</dbReference>
<accession>A0A6P7GB22</accession>
<organism evidence="8">
    <name type="scientific">Diabrotica virgifera virgifera</name>
    <name type="common">western corn rootworm</name>
    <dbReference type="NCBI Taxonomy" id="50390"/>
    <lineage>
        <taxon>Eukaryota</taxon>
        <taxon>Metazoa</taxon>
        <taxon>Ecdysozoa</taxon>
        <taxon>Arthropoda</taxon>
        <taxon>Hexapoda</taxon>
        <taxon>Insecta</taxon>
        <taxon>Pterygota</taxon>
        <taxon>Neoptera</taxon>
        <taxon>Endopterygota</taxon>
        <taxon>Coleoptera</taxon>
        <taxon>Polyphaga</taxon>
        <taxon>Cucujiformia</taxon>
        <taxon>Chrysomeloidea</taxon>
        <taxon>Chrysomelidae</taxon>
        <taxon>Galerucinae</taxon>
        <taxon>Diabroticina</taxon>
        <taxon>Diabroticites</taxon>
        <taxon>Diabrotica</taxon>
    </lineage>
</organism>
<feature type="domain" description="DNA polymerase alpha/delta/epsilon subunit B" evidence="7">
    <location>
        <begin position="13"/>
        <end position="58"/>
    </location>
</feature>
<name>A0A6P7GB22_DIAVI</name>
<keyword evidence="5" id="KW-0539">Nucleus</keyword>
<evidence type="ECO:0000256" key="2">
    <source>
        <dbReference type="ARBA" id="ARBA00009560"/>
    </source>
</evidence>
<evidence type="ECO:0000256" key="1">
    <source>
        <dbReference type="ARBA" id="ARBA00004123"/>
    </source>
</evidence>
<sequence length="95" mass="11033">MEDKRLAEEFLMRRTIISQGHLCPLSLTALPVQWDFDYCMRLYPLPDLVVIGDKYESYNENNKDCRVINPGPFCESGFQFLSYIPFTNTVDDCAL</sequence>
<evidence type="ECO:0000256" key="5">
    <source>
        <dbReference type="ARBA" id="ARBA00023242"/>
    </source>
</evidence>
<dbReference type="GO" id="GO:0003677">
    <property type="term" value="F:DNA binding"/>
    <property type="evidence" value="ECO:0007669"/>
    <property type="project" value="UniProtKB-KW"/>
</dbReference>
<dbReference type="InterPro" id="IPR007185">
    <property type="entry name" value="DNA_pol_a/d/e_bsu"/>
</dbReference>
<evidence type="ECO:0000256" key="3">
    <source>
        <dbReference type="ARBA" id="ARBA00022705"/>
    </source>
</evidence>
<dbReference type="GO" id="GO:0008622">
    <property type="term" value="C:epsilon DNA polymerase complex"/>
    <property type="evidence" value="ECO:0007669"/>
    <property type="project" value="InterPro"/>
</dbReference>
<dbReference type="InterPro" id="IPR016266">
    <property type="entry name" value="POLE2"/>
</dbReference>
<evidence type="ECO:0000256" key="6">
    <source>
        <dbReference type="ARBA" id="ARBA00032930"/>
    </source>
</evidence>
<dbReference type="GO" id="GO:0042276">
    <property type="term" value="P:error-prone translesion synthesis"/>
    <property type="evidence" value="ECO:0007669"/>
    <property type="project" value="TreeGrafter"/>
</dbReference>
<evidence type="ECO:0000313" key="8">
    <source>
        <dbReference type="RefSeq" id="XP_028143982.1"/>
    </source>
</evidence>
<keyword evidence="3" id="KW-0235">DNA replication</keyword>
<dbReference type="InParanoid" id="A0A6P7GB22"/>
<dbReference type="PANTHER" id="PTHR12708:SF0">
    <property type="entry name" value="DNA POLYMERASE EPSILON SUBUNIT 2"/>
    <property type="match status" value="1"/>
</dbReference>
<comment type="subcellular location">
    <subcellularLocation>
        <location evidence="1">Nucleus</location>
    </subcellularLocation>
</comment>
<dbReference type="AlphaFoldDB" id="A0A6P7GB22"/>
<keyword evidence="4" id="KW-0238">DNA-binding</keyword>
<gene>
    <name evidence="8" type="primary">LOC114337666</name>
</gene>
<dbReference type="Pfam" id="PF04042">
    <property type="entry name" value="DNA_pol_E_B"/>
    <property type="match status" value="1"/>
</dbReference>
<dbReference type="PANTHER" id="PTHR12708">
    <property type="entry name" value="DNA POLYMERASE EPSILON SUBUNIT B"/>
    <property type="match status" value="1"/>
</dbReference>
<reference evidence="8" key="1">
    <citation type="submission" date="2025-08" db="UniProtKB">
        <authorList>
            <consortium name="RefSeq"/>
        </authorList>
    </citation>
    <scope>IDENTIFICATION</scope>
    <source>
        <tissue evidence="8">Whole insect</tissue>
    </source>
</reference>
<comment type="similarity">
    <text evidence="2">Belongs to the DNA polymerase epsilon subunit B family.</text>
</comment>